<evidence type="ECO:0000256" key="1">
    <source>
        <dbReference type="SAM" id="SignalP"/>
    </source>
</evidence>
<protein>
    <submittedName>
        <fullName evidence="2">Uncharacterized protein</fullName>
    </submittedName>
</protein>
<name>A0AAV6GS48_9TELE</name>
<dbReference type="SUPFAM" id="SSF57277">
    <property type="entry name" value="Granulin repeat"/>
    <property type="match status" value="1"/>
</dbReference>
<keyword evidence="3" id="KW-1185">Reference proteome</keyword>
<proteinExistence type="predicted"/>
<dbReference type="AlphaFoldDB" id="A0AAV6GS48"/>
<comment type="caution">
    <text evidence="2">The sequence shown here is derived from an EMBL/GenBank/DDBJ whole genome shotgun (WGS) entry which is preliminary data.</text>
</comment>
<accession>A0AAV6GS48</accession>
<reference evidence="2" key="1">
    <citation type="submission" date="2020-10" db="EMBL/GenBank/DDBJ databases">
        <title>Chromosome-scale genome assembly of the Allis shad, Alosa alosa.</title>
        <authorList>
            <person name="Margot Z."/>
            <person name="Christophe K."/>
            <person name="Cabau C."/>
            <person name="Louis A."/>
            <person name="Berthelot C."/>
            <person name="Parey E."/>
            <person name="Roest Crollius H."/>
            <person name="Montfort J."/>
            <person name="Robinson-Rechavi M."/>
            <person name="Bucao C."/>
            <person name="Bouchez O."/>
            <person name="Gislard M."/>
            <person name="Lluch J."/>
            <person name="Milhes M."/>
            <person name="Lampietro C."/>
            <person name="Lopez Roques C."/>
            <person name="Donnadieu C."/>
            <person name="Braasch I."/>
            <person name="Desvignes T."/>
            <person name="Postlethwait J."/>
            <person name="Bobe J."/>
            <person name="Guiguen Y."/>
        </authorList>
    </citation>
    <scope>NUCLEOTIDE SEQUENCE</scope>
    <source>
        <strain evidence="2">M-15738</strain>
        <tissue evidence="2">Blood</tissue>
    </source>
</reference>
<dbReference type="Proteomes" id="UP000823561">
    <property type="component" value="Chromosome 9"/>
</dbReference>
<feature type="signal peptide" evidence="1">
    <location>
        <begin position="1"/>
        <end position="29"/>
    </location>
</feature>
<feature type="chain" id="PRO_5043944219" evidence="1">
    <location>
        <begin position="30"/>
        <end position="92"/>
    </location>
</feature>
<gene>
    <name evidence="2" type="ORF">AALO_G00132770</name>
</gene>
<evidence type="ECO:0000313" key="3">
    <source>
        <dbReference type="Proteomes" id="UP000823561"/>
    </source>
</evidence>
<sequence>MCKLFKLCLSLSFKLILVSFCSLCLQTVCYEDCFPENAECILEYSKCVPLPHRRPQESSLIRSKLVCPDGTTCCLMMSSSHRCCLQRGSPHK</sequence>
<evidence type="ECO:0000313" key="2">
    <source>
        <dbReference type="EMBL" id="KAG5276500.1"/>
    </source>
</evidence>
<organism evidence="2 3">
    <name type="scientific">Alosa alosa</name>
    <name type="common">allis shad</name>
    <dbReference type="NCBI Taxonomy" id="278164"/>
    <lineage>
        <taxon>Eukaryota</taxon>
        <taxon>Metazoa</taxon>
        <taxon>Chordata</taxon>
        <taxon>Craniata</taxon>
        <taxon>Vertebrata</taxon>
        <taxon>Euteleostomi</taxon>
        <taxon>Actinopterygii</taxon>
        <taxon>Neopterygii</taxon>
        <taxon>Teleostei</taxon>
        <taxon>Clupei</taxon>
        <taxon>Clupeiformes</taxon>
        <taxon>Clupeoidei</taxon>
        <taxon>Clupeidae</taxon>
        <taxon>Alosa</taxon>
    </lineage>
</organism>
<dbReference type="EMBL" id="JADWDJ010000009">
    <property type="protein sequence ID" value="KAG5276500.1"/>
    <property type="molecule type" value="Genomic_DNA"/>
</dbReference>
<keyword evidence="1" id="KW-0732">Signal</keyword>